<dbReference type="Pfam" id="PF22536">
    <property type="entry name" value="WHD_POLR3C"/>
    <property type="match status" value="1"/>
</dbReference>
<dbReference type="EMBL" id="KN835301">
    <property type="protein sequence ID" value="KIK40482.1"/>
    <property type="molecule type" value="Genomic_DNA"/>
</dbReference>
<dbReference type="OrthoDB" id="272392at2759"/>
<sequence>MDEKQVAMMPNNVVRPLYAALLSDFLISTQEVPRSADRIFTRTFHLWRLVFLICRASPRLPLQLDSLF</sequence>
<reference evidence="3" key="2">
    <citation type="submission" date="2015-01" db="EMBL/GenBank/DDBJ databases">
        <title>Evolutionary Origins and Diversification of the Mycorrhizal Mutualists.</title>
        <authorList>
            <consortium name="DOE Joint Genome Institute"/>
            <consortium name="Mycorrhizal Genomics Consortium"/>
            <person name="Kohler A."/>
            <person name="Kuo A."/>
            <person name="Nagy L.G."/>
            <person name="Floudas D."/>
            <person name="Copeland A."/>
            <person name="Barry K.W."/>
            <person name="Cichocki N."/>
            <person name="Veneault-Fourrey C."/>
            <person name="LaButti K."/>
            <person name="Lindquist E.A."/>
            <person name="Lipzen A."/>
            <person name="Lundell T."/>
            <person name="Morin E."/>
            <person name="Murat C."/>
            <person name="Riley R."/>
            <person name="Ohm R."/>
            <person name="Sun H."/>
            <person name="Tunlid A."/>
            <person name="Henrissat B."/>
            <person name="Grigoriev I.V."/>
            <person name="Hibbett D.S."/>
            <person name="Martin F."/>
        </authorList>
    </citation>
    <scope>NUCLEOTIDE SEQUENCE [LARGE SCALE GENOMIC DNA]</scope>
    <source>
        <strain evidence="3">UH-Slu-Lm8-n1</strain>
    </source>
</reference>
<dbReference type="Proteomes" id="UP000054485">
    <property type="component" value="Unassembled WGS sequence"/>
</dbReference>
<accession>A0A0D0B1X5</accession>
<dbReference type="AlphaFoldDB" id="A0A0D0B1X5"/>
<dbReference type="InParanoid" id="A0A0D0B1X5"/>
<dbReference type="InterPro" id="IPR036388">
    <property type="entry name" value="WH-like_DNA-bd_sf"/>
</dbReference>
<dbReference type="HOGENOM" id="CLU_2795635_0_0_1"/>
<evidence type="ECO:0000313" key="3">
    <source>
        <dbReference type="Proteomes" id="UP000054485"/>
    </source>
</evidence>
<feature type="domain" description="DNA-directed RNA polymerase III subunit RPC3 winged-helix" evidence="1">
    <location>
        <begin position="4"/>
        <end position="48"/>
    </location>
</feature>
<dbReference type="STRING" id="930992.A0A0D0B1X5"/>
<dbReference type="InterPro" id="IPR055207">
    <property type="entry name" value="POLR3C_WHD"/>
</dbReference>
<evidence type="ECO:0000313" key="2">
    <source>
        <dbReference type="EMBL" id="KIK40482.1"/>
    </source>
</evidence>
<organism evidence="2 3">
    <name type="scientific">Suillus luteus UH-Slu-Lm8-n1</name>
    <dbReference type="NCBI Taxonomy" id="930992"/>
    <lineage>
        <taxon>Eukaryota</taxon>
        <taxon>Fungi</taxon>
        <taxon>Dikarya</taxon>
        <taxon>Basidiomycota</taxon>
        <taxon>Agaricomycotina</taxon>
        <taxon>Agaricomycetes</taxon>
        <taxon>Agaricomycetidae</taxon>
        <taxon>Boletales</taxon>
        <taxon>Suillineae</taxon>
        <taxon>Suillaceae</taxon>
        <taxon>Suillus</taxon>
    </lineage>
</organism>
<protein>
    <recommendedName>
        <fullName evidence="1">DNA-directed RNA polymerase III subunit RPC3 winged-helix domain-containing protein</fullName>
    </recommendedName>
</protein>
<evidence type="ECO:0000259" key="1">
    <source>
        <dbReference type="Pfam" id="PF22536"/>
    </source>
</evidence>
<gene>
    <name evidence="2" type="ORF">CY34DRAFT_267929</name>
</gene>
<dbReference type="Gene3D" id="1.10.10.10">
    <property type="entry name" value="Winged helix-like DNA-binding domain superfamily/Winged helix DNA-binding domain"/>
    <property type="match status" value="1"/>
</dbReference>
<keyword evidence="3" id="KW-1185">Reference proteome</keyword>
<name>A0A0D0B1X5_9AGAM</name>
<reference evidence="2 3" key="1">
    <citation type="submission" date="2014-04" db="EMBL/GenBank/DDBJ databases">
        <authorList>
            <consortium name="DOE Joint Genome Institute"/>
            <person name="Kuo A."/>
            <person name="Ruytinx J."/>
            <person name="Rineau F."/>
            <person name="Colpaert J."/>
            <person name="Kohler A."/>
            <person name="Nagy L.G."/>
            <person name="Floudas D."/>
            <person name="Copeland A."/>
            <person name="Barry K.W."/>
            <person name="Cichocki N."/>
            <person name="Veneault-Fourrey C."/>
            <person name="LaButti K."/>
            <person name="Lindquist E.A."/>
            <person name="Lipzen A."/>
            <person name="Lundell T."/>
            <person name="Morin E."/>
            <person name="Murat C."/>
            <person name="Sun H."/>
            <person name="Tunlid A."/>
            <person name="Henrissat B."/>
            <person name="Grigoriev I.V."/>
            <person name="Hibbett D.S."/>
            <person name="Martin F."/>
            <person name="Nordberg H.P."/>
            <person name="Cantor M.N."/>
            <person name="Hua S.X."/>
        </authorList>
    </citation>
    <scope>NUCLEOTIDE SEQUENCE [LARGE SCALE GENOMIC DNA]</scope>
    <source>
        <strain evidence="2 3">UH-Slu-Lm8-n1</strain>
    </source>
</reference>
<proteinExistence type="predicted"/>